<evidence type="ECO:0000256" key="1">
    <source>
        <dbReference type="ARBA" id="ARBA00004651"/>
    </source>
</evidence>
<feature type="transmembrane region" description="Helical" evidence="7">
    <location>
        <begin position="98"/>
        <end position="117"/>
    </location>
</feature>
<feature type="transmembrane region" description="Helical" evidence="7">
    <location>
        <begin position="57"/>
        <end position="86"/>
    </location>
</feature>
<feature type="transmembrane region" description="Helical" evidence="7">
    <location>
        <begin position="12"/>
        <end position="37"/>
    </location>
</feature>
<dbReference type="CDD" id="cd06261">
    <property type="entry name" value="TM_PBP2"/>
    <property type="match status" value="1"/>
</dbReference>
<protein>
    <submittedName>
        <fullName evidence="9">ABC transporter permease subunit</fullName>
    </submittedName>
</protein>
<comment type="similarity">
    <text evidence="7">Belongs to the binding-protein-dependent transport system permease family.</text>
</comment>
<evidence type="ECO:0000256" key="6">
    <source>
        <dbReference type="ARBA" id="ARBA00023136"/>
    </source>
</evidence>
<dbReference type="InterPro" id="IPR035906">
    <property type="entry name" value="MetI-like_sf"/>
</dbReference>
<dbReference type="InterPro" id="IPR000515">
    <property type="entry name" value="MetI-like"/>
</dbReference>
<proteinExistence type="inferred from homology"/>
<organism evidence="9 10">
    <name type="scientific">Fusibacter ferrireducens</name>
    <dbReference type="NCBI Taxonomy" id="2785058"/>
    <lineage>
        <taxon>Bacteria</taxon>
        <taxon>Bacillati</taxon>
        <taxon>Bacillota</taxon>
        <taxon>Clostridia</taxon>
        <taxon>Eubacteriales</taxon>
        <taxon>Eubacteriales Family XII. Incertae Sedis</taxon>
        <taxon>Fusibacter</taxon>
    </lineage>
</organism>
<feature type="transmembrane region" description="Helical" evidence="7">
    <location>
        <begin position="223"/>
        <end position="241"/>
    </location>
</feature>
<dbReference type="Proteomes" id="UP000614200">
    <property type="component" value="Unassembled WGS sequence"/>
</dbReference>
<keyword evidence="6 7" id="KW-0472">Membrane</keyword>
<dbReference type="EMBL" id="JADKNH010000009">
    <property type="protein sequence ID" value="MBF4694588.1"/>
    <property type="molecule type" value="Genomic_DNA"/>
</dbReference>
<evidence type="ECO:0000259" key="8">
    <source>
        <dbReference type="PROSITE" id="PS50928"/>
    </source>
</evidence>
<evidence type="ECO:0000256" key="3">
    <source>
        <dbReference type="ARBA" id="ARBA00022475"/>
    </source>
</evidence>
<evidence type="ECO:0000313" key="10">
    <source>
        <dbReference type="Proteomes" id="UP000614200"/>
    </source>
</evidence>
<evidence type="ECO:0000256" key="7">
    <source>
        <dbReference type="RuleBase" id="RU363032"/>
    </source>
</evidence>
<keyword evidence="4 7" id="KW-0812">Transmembrane</keyword>
<keyword evidence="10" id="KW-1185">Reference proteome</keyword>
<dbReference type="Pfam" id="PF00528">
    <property type="entry name" value="BPD_transp_1"/>
    <property type="match status" value="1"/>
</dbReference>
<comment type="caution">
    <text evidence="9">The sequence shown here is derived from an EMBL/GenBank/DDBJ whole genome shotgun (WGS) entry which is preliminary data.</text>
</comment>
<dbReference type="PANTHER" id="PTHR30151:SF0">
    <property type="entry name" value="ABC TRANSPORTER PERMEASE PROTEIN MJ0413-RELATED"/>
    <property type="match status" value="1"/>
</dbReference>
<dbReference type="PROSITE" id="PS50928">
    <property type="entry name" value="ABC_TM1"/>
    <property type="match status" value="1"/>
</dbReference>
<name>A0ABR9ZVV0_9FIRM</name>
<feature type="domain" description="ABC transmembrane type-1" evidence="8">
    <location>
        <begin position="61"/>
        <end position="241"/>
    </location>
</feature>
<feature type="transmembrane region" description="Helical" evidence="7">
    <location>
        <begin position="170"/>
        <end position="195"/>
    </location>
</feature>
<dbReference type="SUPFAM" id="SSF161098">
    <property type="entry name" value="MetI-like"/>
    <property type="match status" value="1"/>
</dbReference>
<dbReference type="PANTHER" id="PTHR30151">
    <property type="entry name" value="ALKANE SULFONATE ABC TRANSPORTER-RELATED, MEMBRANE SUBUNIT"/>
    <property type="match status" value="1"/>
</dbReference>
<keyword evidence="5 7" id="KW-1133">Transmembrane helix</keyword>
<evidence type="ECO:0000256" key="5">
    <source>
        <dbReference type="ARBA" id="ARBA00022989"/>
    </source>
</evidence>
<comment type="subcellular location">
    <subcellularLocation>
        <location evidence="1 7">Cell membrane</location>
        <topology evidence="1 7">Multi-pass membrane protein</topology>
    </subcellularLocation>
</comment>
<evidence type="ECO:0000256" key="4">
    <source>
        <dbReference type="ARBA" id="ARBA00022692"/>
    </source>
</evidence>
<sequence>MKDSTIKNRALYLTVLSSVILVSIWWLVSIVIGKSYILPSPWLSLKALIQVVWDKSFLFTIVMTLARVLVCVGMSVVVGFVLGFIAGQSHFIEYLLKPLLLITRTLPTIVIIVYVILWMPNALSPIFVTFLVTFPIVYANVLEGYRQTDLKLVEMAQIYKVDRRKMIQNIYVPSILPYLRSSIIAITSLGLKVVIASEVLSQTPKSIGLRFQMAKINIQTETVFAWALVTIVLSMVLDFIMKSLFKKGRSYGKTL</sequence>
<keyword evidence="3" id="KW-1003">Cell membrane</keyword>
<dbReference type="Gene3D" id="1.10.3720.10">
    <property type="entry name" value="MetI-like"/>
    <property type="match status" value="1"/>
</dbReference>
<gene>
    <name evidence="9" type="ORF">ISU02_15865</name>
</gene>
<reference evidence="9 10" key="1">
    <citation type="submission" date="2020-11" db="EMBL/GenBank/DDBJ databases">
        <title>Fusibacter basophilias sp. nov.</title>
        <authorList>
            <person name="Qiu D."/>
        </authorList>
    </citation>
    <scope>NUCLEOTIDE SEQUENCE [LARGE SCALE GENOMIC DNA]</scope>
    <source>
        <strain evidence="9 10">Q10-2</strain>
    </source>
</reference>
<accession>A0ABR9ZVV0</accession>
<feature type="transmembrane region" description="Helical" evidence="7">
    <location>
        <begin position="123"/>
        <end position="142"/>
    </location>
</feature>
<keyword evidence="2 7" id="KW-0813">Transport</keyword>
<dbReference type="RefSeq" id="WP_194702818.1">
    <property type="nucleotide sequence ID" value="NZ_JADKNH010000009.1"/>
</dbReference>
<evidence type="ECO:0000313" key="9">
    <source>
        <dbReference type="EMBL" id="MBF4694588.1"/>
    </source>
</evidence>
<evidence type="ECO:0000256" key="2">
    <source>
        <dbReference type="ARBA" id="ARBA00022448"/>
    </source>
</evidence>